<dbReference type="InterPro" id="IPR021377">
    <property type="entry name" value="DUF3006"/>
</dbReference>
<dbReference type="RefSeq" id="WP_169171237.1">
    <property type="nucleotide sequence ID" value="NZ_JAAIII010000001.1"/>
</dbReference>
<proteinExistence type="predicted"/>
<protein>
    <recommendedName>
        <fullName evidence="3">DUF3006 domain-containing protein</fullName>
    </recommendedName>
</protein>
<keyword evidence="2" id="KW-1185">Reference proteome</keyword>
<dbReference type="Pfam" id="PF11213">
    <property type="entry name" value="DUF3006"/>
    <property type="match status" value="1"/>
</dbReference>
<gene>
    <name evidence="1" type="ORF">G1C95_0385</name>
</gene>
<name>A0A7Y0EMW2_9BIFI</name>
<evidence type="ECO:0000313" key="1">
    <source>
        <dbReference type="EMBL" id="NMM93200.1"/>
    </source>
</evidence>
<dbReference type="EMBL" id="JAAIII010000001">
    <property type="protein sequence ID" value="NMM93200.1"/>
    <property type="molecule type" value="Genomic_DNA"/>
</dbReference>
<comment type="caution">
    <text evidence="1">The sequence shown here is derived from an EMBL/GenBank/DDBJ whole genome shotgun (WGS) entry which is preliminary data.</text>
</comment>
<sequence>MLIIDRIENDTAVVETPEGHIHVPVANIEGRVRDGAVLIEKDTDAYIVDEDETNVRAEMSKTRTKALFERTIRR</sequence>
<evidence type="ECO:0008006" key="3">
    <source>
        <dbReference type="Google" id="ProtNLM"/>
    </source>
</evidence>
<reference evidence="1 2" key="1">
    <citation type="submission" date="2020-02" db="EMBL/GenBank/DDBJ databases">
        <title>Characterization of phylogenetic diversity of novel bifidobacterial species isolated in Czech ZOOs.</title>
        <authorList>
            <person name="Lugli G.A."/>
            <person name="Vera N.B."/>
            <person name="Ventura M."/>
        </authorList>
    </citation>
    <scope>NUCLEOTIDE SEQUENCE [LARGE SCALE GENOMIC DNA]</scope>
    <source>
        <strain evidence="1 2">DSM 109957</strain>
    </source>
</reference>
<evidence type="ECO:0000313" key="2">
    <source>
        <dbReference type="Proteomes" id="UP000532194"/>
    </source>
</evidence>
<dbReference type="AlphaFoldDB" id="A0A7Y0EMW2"/>
<dbReference type="Proteomes" id="UP000532194">
    <property type="component" value="Unassembled WGS sequence"/>
</dbReference>
<accession>A0A7Y0EMW2</accession>
<organism evidence="1 2">
    <name type="scientific">Bifidobacterium oedipodis</name>
    <dbReference type="NCBI Taxonomy" id="2675322"/>
    <lineage>
        <taxon>Bacteria</taxon>
        <taxon>Bacillati</taxon>
        <taxon>Actinomycetota</taxon>
        <taxon>Actinomycetes</taxon>
        <taxon>Bifidobacteriales</taxon>
        <taxon>Bifidobacteriaceae</taxon>
        <taxon>Bifidobacterium</taxon>
    </lineage>
</organism>